<dbReference type="GO" id="GO:0003677">
    <property type="term" value="F:DNA binding"/>
    <property type="evidence" value="ECO:0007669"/>
    <property type="project" value="TreeGrafter"/>
</dbReference>
<keyword evidence="2" id="KW-0498">Mitosis</keyword>
<dbReference type="EMBL" id="PKPP01000302">
    <property type="protein sequence ID" value="PWA94603.1"/>
    <property type="molecule type" value="Genomic_DNA"/>
</dbReference>
<keyword evidence="7" id="KW-1185">Reference proteome</keyword>
<dbReference type="InterPro" id="IPR036277">
    <property type="entry name" value="SMC_hinge_sf"/>
</dbReference>
<evidence type="ECO:0000256" key="1">
    <source>
        <dbReference type="ARBA" id="ARBA00022618"/>
    </source>
</evidence>
<dbReference type="GO" id="GO:0005634">
    <property type="term" value="C:nucleus"/>
    <property type="evidence" value="ECO:0007669"/>
    <property type="project" value="TreeGrafter"/>
</dbReference>
<dbReference type="SUPFAM" id="SSF75553">
    <property type="entry name" value="Smc hinge domain"/>
    <property type="match status" value="1"/>
</dbReference>
<proteinExistence type="predicted"/>
<evidence type="ECO:0000313" key="6">
    <source>
        <dbReference type="EMBL" id="PWA94603.1"/>
    </source>
</evidence>
<dbReference type="GO" id="GO:0051301">
    <property type="term" value="P:cell division"/>
    <property type="evidence" value="ECO:0007669"/>
    <property type="project" value="UniProtKB-KW"/>
</dbReference>
<evidence type="ECO:0000256" key="2">
    <source>
        <dbReference type="ARBA" id="ARBA00022776"/>
    </source>
</evidence>
<evidence type="ECO:0000313" key="7">
    <source>
        <dbReference type="Proteomes" id="UP000245207"/>
    </source>
</evidence>
<organism evidence="6 7">
    <name type="scientific">Artemisia annua</name>
    <name type="common">Sweet wormwood</name>
    <dbReference type="NCBI Taxonomy" id="35608"/>
    <lineage>
        <taxon>Eukaryota</taxon>
        <taxon>Viridiplantae</taxon>
        <taxon>Streptophyta</taxon>
        <taxon>Embryophyta</taxon>
        <taxon>Tracheophyta</taxon>
        <taxon>Spermatophyta</taxon>
        <taxon>Magnoliopsida</taxon>
        <taxon>eudicotyledons</taxon>
        <taxon>Gunneridae</taxon>
        <taxon>Pentapetalae</taxon>
        <taxon>asterids</taxon>
        <taxon>campanulids</taxon>
        <taxon>Asterales</taxon>
        <taxon>Asteraceae</taxon>
        <taxon>Asteroideae</taxon>
        <taxon>Anthemideae</taxon>
        <taxon>Artemisiinae</taxon>
        <taxon>Artemisia</taxon>
    </lineage>
</organism>
<dbReference type="OrthoDB" id="1741918at2759"/>
<protein>
    <submittedName>
        <fullName evidence="6">Structural maintenance of chromosomes protein 1</fullName>
    </submittedName>
</protein>
<comment type="caution">
    <text evidence="6">The sequence shown here is derived from an EMBL/GenBank/DDBJ whole genome shotgun (WGS) entry which is preliminary data.</text>
</comment>
<accession>A0A2U1Q9F6</accession>
<name>A0A2U1Q9F6_ARTAN</name>
<dbReference type="STRING" id="35608.A0A2U1Q9F6"/>
<sequence>MEAERSQSLCLEHSCKIADANVQQLQVFIFCLLRIFMVAEVVGRFGIAISSSLSFVSVQASVATPSVGGPHIPESLSSSADAQIASATALLTATVMMESGEICYNLHRFKGRSSTHEAQPVIEPEELMTKDIARTDSWDRAERVRDIPDPRLPDSPIVLRRLFPGVHGRMTELCRPNQKKYNLAVTIAMGRFIDNDHTEKQCIEYLKDQRIPLMTFIPLHTVKSKSDH</sequence>
<feature type="domain" description="SMC hinge" evidence="5">
    <location>
        <begin position="163"/>
        <end position="226"/>
    </location>
</feature>
<dbReference type="GO" id="GO:0007062">
    <property type="term" value="P:sister chromatid cohesion"/>
    <property type="evidence" value="ECO:0007669"/>
    <property type="project" value="TreeGrafter"/>
</dbReference>
<dbReference type="PANTHER" id="PTHR18937:SF12">
    <property type="entry name" value="STRUCTURAL MAINTENANCE OF CHROMOSOMES PROTEIN"/>
    <property type="match status" value="1"/>
</dbReference>
<keyword evidence="3" id="KW-0539">Nucleus</keyword>
<reference evidence="6 7" key="1">
    <citation type="journal article" date="2018" name="Mol. Plant">
        <title>The genome of Artemisia annua provides insight into the evolution of Asteraceae family and artemisinin biosynthesis.</title>
        <authorList>
            <person name="Shen Q."/>
            <person name="Zhang L."/>
            <person name="Liao Z."/>
            <person name="Wang S."/>
            <person name="Yan T."/>
            <person name="Shi P."/>
            <person name="Liu M."/>
            <person name="Fu X."/>
            <person name="Pan Q."/>
            <person name="Wang Y."/>
            <person name="Lv Z."/>
            <person name="Lu X."/>
            <person name="Zhang F."/>
            <person name="Jiang W."/>
            <person name="Ma Y."/>
            <person name="Chen M."/>
            <person name="Hao X."/>
            <person name="Li L."/>
            <person name="Tang Y."/>
            <person name="Lv G."/>
            <person name="Zhou Y."/>
            <person name="Sun X."/>
            <person name="Brodelius P.E."/>
            <person name="Rose J.K.C."/>
            <person name="Tang K."/>
        </authorList>
    </citation>
    <scope>NUCLEOTIDE SEQUENCE [LARGE SCALE GENOMIC DNA]</scope>
    <source>
        <strain evidence="7">cv. Huhao1</strain>
        <tissue evidence="6">Leaf</tissue>
    </source>
</reference>
<dbReference type="Pfam" id="PF06470">
    <property type="entry name" value="SMC_hinge"/>
    <property type="match status" value="1"/>
</dbReference>
<dbReference type="GO" id="GO:0005524">
    <property type="term" value="F:ATP binding"/>
    <property type="evidence" value="ECO:0007669"/>
    <property type="project" value="InterPro"/>
</dbReference>
<dbReference type="PANTHER" id="PTHR18937">
    <property type="entry name" value="STRUCTURAL MAINTENANCE OF CHROMOSOMES SMC FAMILY MEMBER"/>
    <property type="match status" value="1"/>
</dbReference>
<dbReference type="AlphaFoldDB" id="A0A2U1Q9F6"/>
<dbReference type="GO" id="GO:0008278">
    <property type="term" value="C:cohesin complex"/>
    <property type="evidence" value="ECO:0007669"/>
    <property type="project" value="TreeGrafter"/>
</dbReference>
<evidence type="ECO:0000256" key="4">
    <source>
        <dbReference type="ARBA" id="ARBA00023306"/>
    </source>
</evidence>
<dbReference type="InterPro" id="IPR010935">
    <property type="entry name" value="SMC_hinge"/>
</dbReference>
<evidence type="ECO:0000259" key="5">
    <source>
        <dbReference type="Pfam" id="PF06470"/>
    </source>
</evidence>
<keyword evidence="4" id="KW-0131">Cell cycle</keyword>
<evidence type="ECO:0000256" key="3">
    <source>
        <dbReference type="ARBA" id="ARBA00023242"/>
    </source>
</evidence>
<keyword evidence="1" id="KW-0132">Cell division</keyword>
<gene>
    <name evidence="6" type="ORF">CTI12_AA058560</name>
</gene>
<dbReference type="Gene3D" id="1.20.1060.20">
    <property type="match status" value="1"/>
</dbReference>
<dbReference type="Proteomes" id="UP000245207">
    <property type="component" value="Unassembled WGS sequence"/>
</dbReference>